<protein>
    <submittedName>
        <fullName evidence="3">NADPH-dependent F420 reductase</fullName>
    </submittedName>
</protein>
<comment type="caution">
    <text evidence="3">The sequence shown here is derived from an EMBL/GenBank/DDBJ whole genome shotgun (WGS) entry which is preliminary data.</text>
</comment>
<dbReference type="Pfam" id="PF03807">
    <property type="entry name" value="F420_oxidored"/>
    <property type="match status" value="1"/>
</dbReference>
<dbReference type="InterPro" id="IPR010185">
    <property type="entry name" value="NpdG"/>
</dbReference>
<dbReference type="InterPro" id="IPR036291">
    <property type="entry name" value="NAD(P)-bd_dom_sf"/>
</dbReference>
<dbReference type="EMBL" id="LUUB01000005">
    <property type="protein sequence ID" value="OAF17043.1"/>
    <property type="molecule type" value="Genomic_DNA"/>
</dbReference>
<sequence>MNSDTTIAILGGTGPQGQGLAIRFAIAGISVALGSREGDRAAAIAEELNRKLEGRSAVPVRGYDNLAAIDAAERFVLLAVPYSGHDATLGVVKGHLAGKVLVDLVVPLAAGNPRAVAMPKEGSATEAAQALLGREVKVVGALHNVSAHTLNALEENINCDILACGDDVEATDAVVELIKRLGVESYNCGPAVHARCIEALTPLLIRLNMSKKVPFSHAGIRIWRPGRPGV</sequence>
<dbReference type="GO" id="GO:0005886">
    <property type="term" value="C:plasma membrane"/>
    <property type="evidence" value="ECO:0007669"/>
    <property type="project" value="TreeGrafter"/>
</dbReference>
<keyword evidence="1" id="KW-0560">Oxidoreductase</keyword>
<dbReference type="PANTHER" id="PTHR14239">
    <property type="entry name" value="DUDULIN-RELATED"/>
    <property type="match status" value="1"/>
</dbReference>
<evidence type="ECO:0000313" key="3">
    <source>
        <dbReference type="EMBL" id="OAF17043.1"/>
    </source>
</evidence>
<dbReference type="GO" id="GO:0008823">
    <property type="term" value="F:cupric reductase (NADH) activity"/>
    <property type="evidence" value="ECO:0007669"/>
    <property type="project" value="TreeGrafter"/>
</dbReference>
<dbReference type="GO" id="GO:0050661">
    <property type="term" value="F:NADP binding"/>
    <property type="evidence" value="ECO:0007669"/>
    <property type="project" value="InterPro"/>
</dbReference>
<keyword evidence="4" id="KW-1185">Reference proteome</keyword>
<name>A0A176ZAZ4_9BRAD</name>
<dbReference type="Gene3D" id="3.40.50.720">
    <property type="entry name" value="NAD(P)-binding Rossmann-like Domain"/>
    <property type="match status" value="1"/>
</dbReference>
<dbReference type="STRING" id="1505087.AYJ54_37500"/>
<organism evidence="3 4">
    <name type="scientific">Bradyrhizobium centrolobii</name>
    <dbReference type="NCBI Taxonomy" id="1505087"/>
    <lineage>
        <taxon>Bacteria</taxon>
        <taxon>Pseudomonadati</taxon>
        <taxon>Pseudomonadota</taxon>
        <taxon>Alphaproteobacteria</taxon>
        <taxon>Hyphomicrobiales</taxon>
        <taxon>Nitrobacteraceae</taxon>
        <taxon>Bradyrhizobium</taxon>
    </lineage>
</organism>
<dbReference type="GO" id="GO:0052851">
    <property type="term" value="F:ferric-chelate reductase (NADPH) activity"/>
    <property type="evidence" value="ECO:0007669"/>
    <property type="project" value="TreeGrafter"/>
</dbReference>
<gene>
    <name evidence="3" type="ORF">AYJ54_37500</name>
</gene>
<dbReference type="Proteomes" id="UP000076959">
    <property type="component" value="Unassembled WGS sequence"/>
</dbReference>
<proteinExistence type="predicted"/>
<dbReference type="SUPFAM" id="SSF51735">
    <property type="entry name" value="NAD(P)-binding Rossmann-fold domains"/>
    <property type="match status" value="1"/>
</dbReference>
<dbReference type="GO" id="GO:0016651">
    <property type="term" value="F:oxidoreductase activity, acting on NAD(P)H"/>
    <property type="evidence" value="ECO:0007669"/>
    <property type="project" value="InterPro"/>
</dbReference>
<dbReference type="InterPro" id="IPR028939">
    <property type="entry name" value="P5C_Rdtase_cat_N"/>
</dbReference>
<dbReference type="InterPro" id="IPR051267">
    <property type="entry name" value="STEAP_metalloreductase"/>
</dbReference>
<dbReference type="OrthoDB" id="5738121at2"/>
<dbReference type="GO" id="GO:0070967">
    <property type="term" value="F:coenzyme F420 binding"/>
    <property type="evidence" value="ECO:0007669"/>
    <property type="project" value="InterPro"/>
</dbReference>
<evidence type="ECO:0000259" key="2">
    <source>
        <dbReference type="Pfam" id="PF03807"/>
    </source>
</evidence>
<dbReference type="RefSeq" id="WP_063695989.1">
    <property type="nucleotide sequence ID" value="NZ_LUUB01000005.1"/>
</dbReference>
<dbReference type="PANTHER" id="PTHR14239:SF0">
    <property type="entry name" value="F420-DEPENDENT NADP REDUCTASE"/>
    <property type="match status" value="1"/>
</dbReference>
<feature type="domain" description="Pyrroline-5-carboxylate reductase catalytic N-terminal" evidence="2">
    <location>
        <begin position="6"/>
        <end position="106"/>
    </location>
</feature>
<reference evidence="3 4" key="1">
    <citation type="submission" date="2016-03" db="EMBL/GenBank/DDBJ databases">
        <title>Draft Genome Sequence of the Strain BR 10245 (Bradyrhizobium sp.) isolated from nodules of Centrolobium paraense.</title>
        <authorList>
            <person name="Simoes-Araujo J.L.Sr."/>
            <person name="Barauna A.C."/>
            <person name="Silva K."/>
            <person name="Zilli J.E."/>
        </authorList>
    </citation>
    <scope>NUCLEOTIDE SEQUENCE [LARGE SCALE GENOMIC DNA]</scope>
    <source>
        <strain evidence="3 4">BR 10245</strain>
    </source>
</reference>
<dbReference type="GO" id="GO:0015677">
    <property type="term" value="P:copper ion import"/>
    <property type="evidence" value="ECO:0007669"/>
    <property type="project" value="TreeGrafter"/>
</dbReference>
<evidence type="ECO:0000256" key="1">
    <source>
        <dbReference type="ARBA" id="ARBA00023002"/>
    </source>
</evidence>
<evidence type="ECO:0000313" key="4">
    <source>
        <dbReference type="Proteomes" id="UP000076959"/>
    </source>
</evidence>
<accession>A0A176ZAZ4</accession>
<dbReference type="GO" id="GO:0006740">
    <property type="term" value="P:NADPH regeneration"/>
    <property type="evidence" value="ECO:0007669"/>
    <property type="project" value="InterPro"/>
</dbReference>
<dbReference type="AlphaFoldDB" id="A0A176ZAZ4"/>
<dbReference type="NCBIfam" id="TIGR01915">
    <property type="entry name" value="npdG"/>
    <property type="match status" value="1"/>
</dbReference>